<dbReference type="STRING" id="865938.Weevi_1481"/>
<dbReference type="HOGENOM" id="CLU_066214_0_2_10"/>
<reference evidence="3" key="2">
    <citation type="journal article" date="2011" name="Stand. Genomic Sci.">
        <title>Complete genome sequence of Weeksella virosa type strain (9751T).</title>
        <authorList>
            <person name="Lang E."/>
            <person name="Teshima H."/>
            <person name="Lucas S."/>
            <person name="Lapidus A."/>
            <person name="Hammon N."/>
            <person name="Deshpande S."/>
            <person name="Nolan M."/>
            <person name="Cheng J."/>
            <person name="Pitluck S."/>
            <person name="Liolios K."/>
            <person name="Pagani I."/>
            <person name="Mikhailova N."/>
            <person name="Ivanova N."/>
            <person name="Mavromatis K."/>
            <person name="Pati A."/>
            <person name="Tapia R."/>
            <person name="Han C."/>
            <person name="Goodwin L."/>
            <person name="Chen A."/>
            <person name="Palaniappan K."/>
            <person name="Land M."/>
            <person name="Hauser L."/>
            <person name="Chang Y."/>
            <person name="Jeffries C."/>
            <person name="Brambilla E."/>
            <person name="Kopitz M."/>
            <person name="Rohde M."/>
            <person name="Goker M."/>
            <person name="Tindall B."/>
            <person name="Detter J."/>
            <person name="Woyke T."/>
            <person name="Bristow J."/>
            <person name="Eisen J."/>
            <person name="Markowitz V."/>
            <person name="Hugenholtz P."/>
            <person name="Klenk H."/>
            <person name="Kyrpides N."/>
        </authorList>
    </citation>
    <scope>NUCLEOTIDE SEQUENCE [LARGE SCALE GENOMIC DNA]</scope>
    <source>
        <strain evidence="3">ATCC 43766 / DSM 16922 / JCM 21250 / NBRC 16016 / NCTC 11634 / CL345/78</strain>
    </source>
</reference>
<dbReference type="Pfam" id="PF09697">
    <property type="entry name" value="Porph_ging"/>
    <property type="match status" value="1"/>
</dbReference>
<feature type="chain" id="PRO_5003254237" description="GLPGLI family protein" evidence="1">
    <location>
        <begin position="20"/>
        <end position="280"/>
    </location>
</feature>
<evidence type="ECO:0000313" key="3">
    <source>
        <dbReference type="Proteomes" id="UP000008641"/>
    </source>
</evidence>
<organism evidence="2 3">
    <name type="scientific">Weeksella virosa (strain ATCC 43766 / DSM 16922 / JCM 21250 / CCUG 30538 / CDC 9751 / IAM 14551 / NBRC 16016 / NCTC 11634 / CL345/78)</name>
    <dbReference type="NCBI Taxonomy" id="865938"/>
    <lineage>
        <taxon>Bacteria</taxon>
        <taxon>Pseudomonadati</taxon>
        <taxon>Bacteroidota</taxon>
        <taxon>Flavobacteriia</taxon>
        <taxon>Flavobacteriales</taxon>
        <taxon>Weeksellaceae</taxon>
        <taxon>Weeksella</taxon>
    </lineage>
</organism>
<reference evidence="2 3" key="1">
    <citation type="journal article" date="2011" name="Stand. Genomic Sci.">
        <title>Complete genome sequence of Weeksella virosa type strain (9751).</title>
        <authorList>
            <person name="Lang E."/>
            <person name="Teshima H."/>
            <person name="Lucas S."/>
            <person name="Lapidus A."/>
            <person name="Hammon N."/>
            <person name="Deshpande S."/>
            <person name="Nolan M."/>
            <person name="Cheng J.F."/>
            <person name="Pitluck S."/>
            <person name="Liolios K."/>
            <person name="Pagani I."/>
            <person name="Mikhailova N."/>
            <person name="Ivanova N."/>
            <person name="Mavromatis K."/>
            <person name="Pati A."/>
            <person name="Tapia R."/>
            <person name="Han C."/>
            <person name="Goodwin L."/>
            <person name="Chen A."/>
            <person name="Palaniappan K."/>
            <person name="Land M."/>
            <person name="Hauser L."/>
            <person name="Chang Y.J."/>
            <person name="Jeffries C.D."/>
            <person name="Brambilla E.M."/>
            <person name="Kopitz M."/>
            <person name="Rohde M."/>
            <person name="Goker M."/>
            <person name="Tindall B.J."/>
            <person name="Detter J.C."/>
            <person name="Woyke T."/>
            <person name="Bristow J."/>
            <person name="Eisen J.A."/>
            <person name="Markowitz V."/>
            <person name="Hugenholtz P."/>
            <person name="Klenk H.P."/>
            <person name="Kyrpides N.C."/>
        </authorList>
    </citation>
    <scope>NUCLEOTIDE SEQUENCE [LARGE SCALE GENOMIC DNA]</scope>
    <source>
        <strain evidence="3">ATCC 43766 / DSM 16922 / JCM 21250 / NBRC 16016 / NCTC 11634 / CL345/78</strain>
    </source>
</reference>
<keyword evidence="3" id="KW-1185">Reference proteome</keyword>
<evidence type="ECO:0000313" key="2">
    <source>
        <dbReference type="EMBL" id="ADX68182.1"/>
    </source>
</evidence>
<dbReference type="Proteomes" id="UP000008641">
    <property type="component" value="Chromosome"/>
</dbReference>
<dbReference type="eggNOG" id="ENOG502ZE8Q">
    <property type="taxonomic scope" value="Bacteria"/>
</dbReference>
<accession>F0NYQ1</accession>
<gene>
    <name evidence="2" type="ordered locus">Weevi_1481</name>
</gene>
<dbReference type="AlphaFoldDB" id="F0NYQ1"/>
<keyword evidence="1" id="KW-0732">Signal</keyword>
<dbReference type="EMBL" id="CP002455">
    <property type="protein sequence ID" value="ADX68182.1"/>
    <property type="molecule type" value="Genomic_DNA"/>
</dbReference>
<name>F0NYQ1_WEEVC</name>
<dbReference type="KEGG" id="wvi:Weevi_1481"/>
<proteinExistence type="predicted"/>
<sequence>MLKKYSILLFALFTTLVFSQHNQEILVEYEYTFVEDSLNRNNVKSETMQLYILPEQTVFIGKNLYIRDSIHHHRTNNNFVLKNAVNGVIKVDAINQGIPKTDLRYRIIHARGKDNYTIHTTLGPTKFSFDDQMELLEWKLSNEREVFLGYNIQKAEVQAFGRKWEVWYTEDIPLSYGPYKFHGLPGLIVKVQDSERFFSYELKGLKKLNYQPEFHVSEKTYHISKKDYTDFVAKYEANPLESLNFIKFSVQNENDFLQRKLRVIEKNNNFIEKDLKLRLK</sequence>
<feature type="signal peptide" evidence="1">
    <location>
        <begin position="1"/>
        <end position="19"/>
    </location>
</feature>
<protein>
    <recommendedName>
        <fullName evidence="4">GLPGLI family protein</fullName>
    </recommendedName>
</protein>
<evidence type="ECO:0000256" key="1">
    <source>
        <dbReference type="SAM" id="SignalP"/>
    </source>
</evidence>
<evidence type="ECO:0008006" key="4">
    <source>
        <dbReference type="Google" id="ProtNLM"/>
    </source>
</evidence>
<dbReference type="NCBIfam" id="TIGR01200">
    <property type="entry name" value="GLPGLI"/>
    <property type="match status" value="1"/>
</dbReference>
<dbReference type="InterPro" id="IPR005901">
    <property type="entry name" value="GLPGLI"/>
</dbReference>